<reference evidence="5 6" key="1">
    <citation type="submission" date="2017-04" db="EMBL/GenBank/DDBJ databases">
        <authorList>
            <person name="Afonso C.L."/>
            <person name="Miller P.J."/>
            <person name="Scott M.A."/>
            <person name="Spackman E."/>
            <person name="Goraichik I."/>
            <person name="Dimitrov K.M."/>
            <person name="Suarez D.L."/>
            <person name="Swayne D.E."/>
        </authorList>
    </citation>
    <scope>NUCLEOTIDE SEQUENCE [LARGE SCALE GENOMIC DNA]</scope>
    <source>
        <strain evidence="5 6">DSM 11622</strain>
    </source>
</reference>
<evidence type="ECO:0000256" key="2">
    <source>
        <dbReference type="ARBA" id="ARBA00022884"/>
    </source>
</evidence>
<proteinExistence type="predicted"/>
<dbReference type="AlphaFoldDB" id="A0A1W1VXP1"/>
<dbReference type="InterPro" id="IPR002547">
    <property type="entry name" value="tRNA-bd_dom"/>
</dbReference>
<keyword evidence="1 3" id="KW-0820">tRNA-binding</keyword>
<sequence length="116" mass="12644">METSIAPLTWSEFERVDLRVGTVLEARAFPEARKPAYQLLIDLGPEIGTRRSSAQITRHYQPEGLVGRQVLCVVNFPVKKIGPFRSEVLVTGAADENGDIVLASLAGPVPNGSRLM</sequence>
<dbReference type="RefSeq" id="WP_084446744.1">
    <property type="nucleotide sequence ID" value="NZ_FWWW01000080.1"/>
</dbReference>
<evidence type="ECO:0000313" key="5">
    <source>
        <dbReference type="EMBL" id="SMB98106.1"/>
    </source>
</evidence>
<keyword evidence="6" id="KW-1185">Reference proteome</keyword>
<dbReference type="Proteomes" id="UP000192266">
    <property type="component" value="Unassembled WGS sequence"/>
</dbReference>
<dbReference type="PANTHER" id="PTHR11586">
    <property type="entry name" value="TRNA-AMINOACYLATION COFACTOR ARC1 FAMILY MEMBER"/>
    <property type="match status" value="1"/>
</dbReference>
<protein>
    <submittedName>
        <fullName evidence="5">Export-related chaperone CsaA</fullName>
    </submittedName>
</protein>
<dbReference type="STRING" id="645990.SAMN00120144_3486"/>
<evidence type="ECO:0000259" key="4">
    <source>
        <dbReference type="PROSITE" id="PS50886"/>
    </source>
</evidence>
<dbReference type="InterPro" id="IPR012340">
    <property type="entry name" value="NA-bd_OB-fold"/>
</dbReference>
<evidence type="ECO:0000313" key="6">
    <source>
        <dbReference type="Proteomes" id="UP000192266"/>
    </source>
</evidence>
<dbReference type="NCBIfam" id="NF007495">
    <property type="entry name" value="PRK10089.1-4"/>
    <property type="match status" value="1"/>
</dbReference>
<organism evidence="5 6">
    <name type="scientific">Hymenobacter roseosalivarius DSM 11622</name>
    <dbReference type="NCBI Taxonomy" id="645990"/>
    <lineage>
        <taxon>Bacteria</taxon>
        <taxon>Pseudomonadati</taxon>
        <taxon>Bacteroidota</taxon>
        <taxon>Cytophagia</taxon>
        <taxon>Cytophagales</taxon>
        <taxon>Hymenobacteraceae</taxon>
        <taxon>Hymenobacter</taxon>
    </lineage>
</organism>
<dbReference type="InterPro" id="IPR051270">
    <property type="entry name" value="Tyrosine-tRNA_ligase_regulator"/>
</dbReference>
<gene>
    <name evidence="5" type="ORF">SAMN00120144_3486</name>
</gene>
<keyword evidence="2 3" id="KW-0694">RNA-binding</keyword>
<dbReference type="SUPFAM" id="SSF50249">
    <property type="entry name" value="Nucleic acid-binding proteins"/>
    <property type="match status" value="1"/>
</dbReference>
<dbReference type="Gene3D" id="2.40.50.140">
    <property type="entry name" value="Nucleic acid-binding proteins"/>
    <property type="match status" value="1"/>
</dbReference>
<name>A0A1W1VXP1_9BACT</name>
<accession>A0A1W1VXP1</accession>
<evidence type="ECO:0000256" key="1">
    <source>
        <dbReference type="ARBA" id="ARBA00022555"/>
    </source>
</evidence>
<dbReference type="EMBL" id="FWWW01000080">
    <property type="protein sequence ID" value="SMB98106.1"/>
    <property type="molecule type" value="Genomic_DNA"/>
</dbReference>
<dbReference type="CDD" id="cd02798">
    <property type="entry name" value="tRNA_bind_CsaA"/>
    <property type="match status" value="1"/>
</dbReference>
<dbReference type="PROSITE" id="PS50886">
    <property type="entry name" value="TRBD"/>
    <property type="match status" value="1"/>
</dbReference>
<dbReference type="GO" id="GO:0000049">
    <property type="term" value="F:tRNA binding"/>
    <property type="evidence" value="ECO:0007669"/>
    <property type="project" value="UniProtKB-UniRule"/>
</dbReference>
<dbReference type="FunFam" id="2.40.50.140:FF:000165">
    <property type="entry name" value="Chaperone CsaA"/>
    <property type="match status" value="1"/>
</dbReference>
<dbReference type="NCBIfam" id="NF007494">
    <property type="entry name" value="PRK10089.1-3"/>
    <property type="match status" value="1"/>
</dbReference>
<dbReference type="NCBIfam" id="TIGR02222">
    <property type="entry name" value="chap_CsaA"/>
    <property type="match status" value="1"/>
</dbReference>
<dbReference type="InterPro" id="IPR008231">
    <property type="entry name" value="CsaA"/>
</dbReference>
<dbReference type="Pfam" id="PF01588">
    <property type="entry name" value="tRNA_bind"/>
    <property type="match status" value="1"/>
</dbReference>
<dbReference type="OrthoDB" id="9794564at2"/>
<feature type="domain" description="TRNA-binding" evidence="4">
    <location>
        <begin position="12"/>
        <end position="116"/>
    </location>
</feature>
<dbReference type="PANTHER" id="PTHR11586:SF37">
    <property type="entry name" value="TRNA-BINDING DOMAIN-CONTAINING PROTEIN"/>
    <property type="match status" value="1"/>
</dbReference>
<evidence type="ECO:0000256" key="3">
    <source>
        <dbReference type="PROSITE-ProRule" id="PRU00209"/>
    </source>
</evidence>